<dbReference type="EMBL" id="PEBW01000005">
    <property type="protein sequence ID" value="PTQ51503.1"/>
    <property type="molecule type" value="Genomic_DNA"/>
</dbReference>
<sequence length="57" mass="5999">MREFAGSVRTSPTSSCTHPPIVGRYFGGSEPGLSSDPGFLLFVYGAASSATWAFLRA</sequence>
<accession>A0A2T5G5Q9</accession>
<gene>
    <name evidence="1" type="ORF">BLITH_1580</name>
</gene>
<proteinExistence type="predicted"/>
<name>A0A2T5G5Q9_9BACL</name>
<reference evidence="1 2" key="1">
    <citation type="submission" date="2017-08" db="EMBL/GenBank/DDBJ databases">
        <title>Burning lignite coal seam in the remote Altai Mountains harbors a hydrogen-driven thermophilic microbial community.</title>
        <authorList>
            <person name="Kadnikov V.V."/>
            <person name="Mardanov A.V."/>
            <person name="Ivasenko D."/>
            <person name="Beletsky A.V."/>
            <person name="Karnachuk O.V."/>
            <person name="Ravin N.V."/>
        </authorList>
    </citation>
    <scope>NUCLEOTIDE SEQUENCE [LARGE SCALE GENOMIC DNA]</scope>
    <source>
        <strain evidence="1">AL31</strain>
    </source>
</reference>
<evidence type="ECO:0000313" key="2">
    <source>
        <dbReference type="Proteomes" id="UP000244016"/>
    </source>
</evidence>
<comment type="caution">
    <text evidence="1">The sequence shown here is derived from an EMBL/GenBank/DDBJ whole genome shotgun (WGS) entry which is preliminary data.</text>
</comment>
<dbReference type="AlphaFoldDB" id="A0A2T5G5Q9"/>
<organism evidence="1 2">
    <name type="scientific">Brockia lithotrophica</name>
    <dbReference type="NCBI Taxonomy" id="933949"/>
    <lineage>
        <taxon>Bacteria</taxon>
        <taxon>Bacillati</taxon>
        <taxon>Bacillota</taxon>
        <taxon>Bacilli</taxon>
        <taxon>Bacillales</taxon>
        <taxon>Bacillales Family X. Incertae Sedis</taxon>
        <taxon>Brockia</taxon>
    </lineage>
</organism>
<evidence type="ECO:0000313" key="1">
    <source>
        <dbReference type="EMBL" id="PTQ51503.1"/>
    </source>
</evidence>
<dbReference type="Proteomes" id="UP000244016">
    <property type="component" value="Unassembled WGS sequence"/>
</dbReference>
<protein>
    <submittedName>
        <fullName evidence="1">Uncharacterized protein</fullName>
    </submittedName>
</protein>